<dbReference type="AlphaFoldDB" id="A0A1R3U042"/>
<sequence>MSDAPANATVTQGKGRIGALDTLRGIALIAMASYHFTWDLEMFAYLDPGTATQGWWRLYARGIASSFLFLAGFSLYLAHRRGVYWPSFGKRFAMVAGAALLISVATFFAVPDGWIFFGILHNIAAASLIGLLFLRLPAIITLLCAAAALLAPIYLSSDAFNSIWLSWIGLSTVPPRSNDYVPILPFLAPFLLGLAVSQIVTPRGWLDRFRKPSAKRNILALFGRHSLLFYIIHQPVLIGIVYLASLIVPPPPIDQVEAYKKSCEASCMQQQNGLELCQVFCGCTLEKLQSENLFDPMMANALLPDQQTKIGEIASQCSAEIQR</sequence>
<name>A0A1R3U042_9HYPH</name>
<dbReference type="Pfam" id="PF07786">
    <property type="entry name" value="HGSNAT_cat"/>
    <property type="match status" value="1"/>
</dbReference>
<dbReference type="Proteomes" id="UP000187891">
    <property type="component" value="Unassembled WGS sequence"/>
</dbReference>
<feature type="transmembrane region" description="Helical" evidence="1">
    <location>
        <begin position="183"/>
        <end position="206"/>
    </location>
</feature>
<evidence type="ECO:0000259" key="2">
    <source>
        <dbReference type="Pfam" id="PF07786"/>
    </source>
</evidence>
<keyword evidence="1" id="KW-0472">Membrane</keyword>
<accession>A0A1R3U042</accession>
<protein>
    <submittedName>
        <fullName evidence="3">Putative membrane protein</fullName>
    </submittedName>
</protein>
<feature type="domain" description="Heparan-alpha-glucosaminide N-acetyltransferase catalytic" evidence="2">
    <location>
        <begin position="16"/>
        <end position="235"/>
    </location>
</feature>
<dbReference type="EMBL" id="FMUE01000007">
    <property type="protein sequence ID" value="SCX28349.1"/>
    <property type="molecule type" value="Genomic_DNA"/>
</dbReference>
<feature type="transmembrane region" description="Helical" evidence="1">
    <location>
        <begin position="21"/>
        <end position="38"/>
    </location>
</feature>
<feature type="transmembrane region" description="Helical" evidence="1">
    <location>
        <begin position="139"/>
        <end position="157"/>
    </location>
</feature>
<evidence type="ECO:0000256" key="1">
    <source>
        <dbReference type="SAM" id="Phobius"/>
    </source>
</evidence>
<reference evidence="4" key="1">
    <citation type="submission" date="2016-10" db="EMBL/GenBank/DDBJ databases">
        <authorList>
            <person name="Wibberg D."/>
        </authorList>
    </citation>
    <scope>NUCLEOTIDE SEQUENCE [LARGE SCALE GENOMIC DNA]</scope>
</reference>
<gene>
    <name evidence="3" type="ORF">DSM25559_3180</name>
</gene>
<dbReference type="RefSeq" id="WP_077121009.1">
    <property type="nucleotide sequence ID" value="NZ_FMUE01000007.1"/>
</dbReference>
<feature type="transmembrane region" description="Helical" evidence="1">
    <location>
        <begin position="91"/>
        <end position="108"/>
    </location>
</feature>
<keyword evidence="1" id="KW-0812">Transmembrane</keyword>
<evidence type="ECO:0000313" key="4">
    <source>
        <dbReference type="Proteomes" id="UP000187891"/>
    </source>
</evidence>
<feature type="transmembrane region" description="Helical" evidence="1">
    <location>
        <begin position="227"/>
        <end position="248"/>
    </location>
</feature>
<dbReference type="InterPro" id="IPR012429">
    <property type="entry name" value="HGSNAT_cat"/>
</dbReference>
<proteinExistence type="predicted"/>
<dbReference type="STRING" id="1907666.DSM25559_3180"/>
<feature type="transmembrane region" description="Helical" evidence="1">
    <location>
        <begin position="58"/>
        <end position="79"/>
    </location>
</feature>
<keyword evidence="1" id="KW-1133">Transmembrane helix</keyword>
<evidence type="ECO:0000313" key="3">
    <source>
        <dbReference type="EMBL" id="SCX28349.1"/>
    </source>
</evidence>
<organism evidence="3 4">
    <name type="scientific">Agrobacterium rosae</name>
    <dbReference type="NCBI Taxonomy" id="1972867"/>
    <lineage>
        <taxon>Bacteria</taxon>
        <taxon>Pseudomonadati</taxon>
        <taxon>Pseudomonadota</taxon>
        <taxon>Alphaproteobacteria</taxon>
        <taxon>Hyphomicrobiales</taxon>
        <taxon>Rhizobiaceae</taxon>
        <taxon>Rhizobium/Agrobacterium group</taxon>
        <taxon>Agrobacterium</taxon>
    </lineage>
</organism>
<feature type="transmembrane region" description="Helical" evidence="1">
    <location>
        <begin position="114"/>
        <end position="134"/>
    </location>
</feature>